<dbReference type="SMART" id="SM00382">
    <property type="entry name" value="AAA"/>
    <property type="match status" value="2"/>
</dbReference>
<dbReference type="SUPFAM" id="SSF52540">
    <property type="entry name" value="P-loop containing nucleoside triphosphate hydrolases"/>
    <property type="match status" value="2"/>
</dbReference>
<comment type="subcellular location">
    <subcellularLocation>
        <location evidence="1">Cell inner membrane</location>
        <topology evidence="1">Peripheral membrane protein</topology>
    </subcellularLocation>
</comment>
<dbReference type="InterPro" id="IPR003593">
    <property type="entry name" value="AAA+_ATPase"/>
</dbReference>
<sequence length="586" mass="64849">MTDILSITPRPSMAAGKTLLEVKNLVTEFPLRTGVFKAVNDISFSIEPGKTLCVVGESGSGKSVTARSILQIIDSPGRIASGSIILNRQDGTSVDLARLDPRSKAIRAVRGRDIAMIFQEPMSSLSPVHTVGDQITEVLRLHLNMSKAQARKEAAELLRQVEIPNPEQALDRYAFQYSGGMRQRAMIAMALACKPQLLIADEPTTALDVTTQAEILDLIKRLQQTTGMAVLFITHDMGVVAQIADDVLVMHHGVIKEYGPVDQIFHTPKDPYTKMLIGSVLKLEQKAEIRLARPPLDTTAEPILDIRNLSMHFGEMKALNDVSIALLPGETLGIVGESGSGKTTLGRSIMRLYDPASGEMHYRRADGRVVDLARLEGRELKAARRELRMVFQDPFGSLNPRMTVAQVIGEPLLVNGLSKGKELDERVCHLMDQVGLDPAGRERYPHAFSGGQRQRIGIARAITLNPRIIVADEATSALDVSVRFQVLDLLMRLQDELKLAYIFISHDIGVIRYMCDRVGVMYRGRLVEVGEADKVCNNPDHPYTQALISAIPRPDPRDRDRSKRFRYIEPSPHIDPSNVKNRSSAR</sequence>
<protein>
    <submittedName>
        <fullName evidence="12">Glutathione ABC transporter, ATP-binding protein GsiA</fullName>
    </submittedName>
</protein>
<dbReference type="NCBIfam" id="NF007739">
    <property type="entry name" value="PRK10419.1"/>
    <property type="match status" value="2"/>
</dbReference>
<evidence type="ECO:0000256" key="7">
    <source>
        <dbReference type="ARBA" id="ARBA00022840"/>
    </source>
</evidence>
<dbReference type="Pfam" id="PF08352">
    <property type="entry name" value="oligo_HPY"/>
    <property type="match status" value="2"/>
</dbReference>
<name>A0A0T7GQK5_NEOGA</name>
<evidence type="ECO:0000313" key="13">
    <source>
        <dbReference type="Proteomes" id="UP000039660"/>
    </source>
</evidence>
<evidence type="ECO:0000256" key="1">
    <source>
        <dbReference type="ARBA" id="ARBA00004417"/>
    </source>
</evidence>
<dbReference type="PANTHER" id="PTHR43297:SF14">
    <property type="entry name" value="ATPASE AAA-TYPE CORE DOMAIN-CONTAINING PROTEIN"/>
    <property type="match status" value="1"/>
</dbReference>
<keyword evidence="8" id="KW-1278">Translocase</keyword>
<dbReference type="CDD" id="cd03257">
    <property type="entry name" value="ABC_NikE_OppD_transporters"/>
    <property type="match status" value="2"/>
</dbReference>
<feature type="domain" description="ABC transporter" evidence="11">
    <location>
        <begin position="304"/>
        <end position="548"/>
    </location>
</feature>
<dbReference type="GO" id="GO:0055085">
    <property type="term" value="P:transmembrane transport"/>
    <property type="evidence" value="ECO:0007669"/>
    <property type="project" value="UniProtKB-ARBA"/>
</dbReference>
<evidence type="ECO:0000256" key="4">
    <source>
        <dbReference type="ARBA" id="ARBA00022475"/>
    </source>
</evidence>
<comment type="similarity">
    <text evidence="2">Belongs to the ABC transporter superfamily.</text>
</comment>
<dbReference type="InterPro" id="IPR013563">
    <property type="entry name" value="Oligopep_ABC_C"/>
</dbReference>
<dbReference type="InterPro" id="IPR050388">
    <property type="entry name" value="ABC_Ni/Peptide_Import"/>
</dbReference>
<reference evidence="12 13" key="1">
    <citation type="submission" date="2014-08" db="EMBL/GenBank/DDBJ databases">
        <authorList>
            <person name="Chen Y.-H."/>
        </authorList>
    </citation>
    <scope>NUCLEOTIDE SEQUENCE [LARGE SCALE GENOMIC DNA]</scope>
</reference>
<dbReference type="NCBIfam" id="NF008453">
    <property type="entry name" value="PRK11308.1"/>
    <property type="match status" value="2"/>
</dbReference>
<dbReference type="FunFam" id="3.40.50.300:FF:000016">
    <property type="entry name" value="Oligopeptide ABC transporter ATP-binding component"/>
    <property type="match status" value="2"/>
</dbReference>
<dbReference type="PANTHER" id="PTHR43297">
    <property type="entry name" value="OLIGOPEPTIDE TRANSPORT ATP-BINDING PROTEIN APPD"/>
    <property type="match status" value="1"/>
</dbReference>
<dbReference type="InterPro" id="IPR027417">
    <property type="entry name" value="P-loop_NTPase"/>
</dbReference>
<dbReference type="InterPro" id="IPR017871">
    <property type="entry name" value="ABC_transporter-like_CS"/>
</dbReference>
<evidence type="ECO:0000256" key="3">
    <source>
        <dbReference type="ARBA" id="ARBA00022448"/>
    </source>
</evidence>
<dbReference type="PROSITE" id="PS00211">
    <property type="entry name" value="ABC_TRANSPORTER_1"/>
    <property type="match status" value="2"/>
</dbReference>
<gene>
    <name evidence="12" type="primary">gsiA</name>
    <name evidence="12" type="ORF">NGAL_HAMBI1189_30110</name>
</gene>
<proteinExistence type="inferred from homology"/>
<dbReference type="Proteomes" id="UP000039660">
    <property type="component" value="Unassembled WGS sequence"/>
</dbReference>
<evidence type="ECO:0000256" key="6">
    <source>
        <dbReference type="ARBA" id="ARBA00022741"/>
    </source>
</evidence>
<keyword evidence="5" id="KW-0997">Cell inner membrane</keyword>
<dbReference type="GO" id="GO:0015833">
    <property type="term" value="P:peptide transport"/>
    <property type="evidence" value="ECO:0007669"/>
    <property type="project" value="InterPro"/>
</dbReference>
<evidence type="ECO:0000256" key="8">
    <source>
        <dbReference type="ARBA" id="ARBA00022967"/>
    </source>
</evidence>
<dbReference type="GO" id="GO:0016887">
    <property type="term" value="F:ATP hydrolysis activity"/>
    <property type="evidence" value="ECO:0007669"/>
    <property type="project" value="InterPro"/>
</dbReference>
<evidence type="ECO:0000313" key="12">
    <source>
        <dbReference type="EMBL" id="CDZ49570.1"/>
    </source>
</evidence>
<evidence type="ECO:0000259" key="11">
    <source>
        <dbReference type="PROSITE" id="PS50893"/>
    </source>
</evidence>
<organism evidence="12 13">
    <name type="scientific">Neorhizobium galegae bv. officinalis</name>
    <dbReference type="NCBI Taxonomy" id="323656"/>
    <lineage>
        <taxon>Bacteria</taxon>
        <taxon>Pseudomonadati</taxon>
        <taxon>Pseudomonadota</taxon>
        <taxon>Alphaproteobacteria</taxon>
        <taxon>Hyphomicrobiales</taxon>
        <taxon>Rhizobiaceae</taxon>
        <taxon>Rhizobium/Agrobacterium group</taxon>
        <taxon>Neorhizobium</taxon>
    </lineage>
</organism>
<evidence type="ECO:0000256" key="9">
    <source>
        <dbReference type="ARBA" id="ARBA00023136"/>
    </source>
</evidence>
<accession>A0A0T7GQK5</accession>
<dbReference type="AlphaFoldDB" id="A0A0T7GQK5"/>
<dbReference type="InterPro" id="IPR003439">
    <property type="entry name" value="ABC_transporter-like_ATP-bd"/>
</dbReference>
<dbReference type="GO" id="GO:0005886">
    <property type="term" value="C:plasma membrane"/>
    <property type="evidence" value="ECO:0007669"/>
    <property type="project" value="UniProtKB-SubCell"/>
</dbReference>
<dbReference type="Pfam" id="PF00005">
    <property type="entry name" value="ABC_tran"/>
    <property type="match status" value="2"/>
</dbReference>
<feature type="domain" description="ABC transporter" evidence="11">
    <location>
        <begin position="20"/>
        <end position="277"/>
    </location>
</feature>
<dbReference type="PROSITE" id="PS50893">
    <property type="entry name" value="ABC_TRANSPORTER_2"/>
    <property type="match status" value="2"/>
</dbReference>
<keyword evidence="7 12" id="KW-0067">ATP-binding</keyword>
<dbReference type="RefSeq" id="WP_046635757.1">
    <property type="nucleotide sequence ID" value="NZ_CCRK01000006.1"/>
</dbReference>
<dbReference type="GO" id="GO:0005524">
    <property type="term" value="F:ATP binding"/>
    <property type="evidence" value="ECO:0007669"/>
    <property type="project" value="UniProtKB-KW"/>
</dbReference>
<keyword evidence="3" id="KW-0813">Transport</keyword>
<evidence type="ECO:0000256" key="10">
    <source>
        <dbReference type="SAM" id="MobiDB-lite"/>
    </source>
</evidence>
<keyword evidence="4" id="KW-1003">Cell membrane</keyword>
<dbReference type="Gene3D" id="3.40.50.300">
    <property type="entry name" value="P-loop containing nucleotide triphosphate hydrolases"/>
    <property type="match status" value="2"/>
</dbReference>
<feature type="region of interest" description="Disordered" evidence="10">
    <location>
        <begin position="551"/>
        <end position="586"/>
    </location>
</feature>
<keyword evidence="6" id="KW-0547">Nucleotide-binding</keyword>
<dbReference type="EMBL" id="CCRK01000006">
    <property type="protein sequence ID" value="CDZ49570.1"/>
    <property type="molecule type" value="Genomic_DNA"/>
</dbReference>
<evidence type="ECO:0000256" key="5">
    <source>
        <dbReference type="ARBA" id="ARBA00022519"/>
    </source>
</evidence>
<evidence type="ECO:0000256" key="2">
    <source>
        <dbReference type="ARBA" id="ARBA00005417"/>
    </source>
</evidence>
<keyword evidence="9" id="KW-0472">Membrane</keyword>